<dbReference type="Ensembl" id="ENSOGAT00000033197.1">
    <property type="protein sequence ID" value="ENSOGAP00000021012.1"/>
    <property type="gene ID" value="ENSOGAG00000031151.1"/>
</dbReference>
<feature type="transmembrane region" description="Helical" evidence="1">
    <location>
        <begin position="23"/>
        <end position="42"/>
    </location>
</feature>
<dbReference type="InParanoid" id="H0XY19"/>
<evidence type="ECO:0000313" key="2">
    <source>
        <dbReference type="Ensembl" id="ENSOGAP00000021012.1"/>
    </source>
</evidence>
<name>H0XY19_OTOGA</name>
<keyword evidence="3" id="KW-1185">Reference proteome</keyword>
<reference evidence="2" key="2">
    <citation type="submission" date="2025-08" db="UniProtKB">
        <authorList>
            <consortium name="Ensembl"/>
        </authorList>
    </citation>
    <scope>IDENTIFICATION</scope>
</reference>
<reference evidence="3" key="1">
    <citation type="submission" date="2011-03" db="EMBL/GenBank/DDBJ databases">
        <title>Version 3 of the genome sequence of Otolemur garnettii (Bushbaby).</title>
        <authorList>
            <consortium name="The Broad Institute Genome Sequencing Platform"/>
            <person name="Di Palma F."/>
            <person name="Johnson J."/>
            <person name="Lander E.S."/>
            <person name="Lindblad-Toh K."/>
            <person name="Jaffe D.B."/>
            <person name="Gnerre S."/>
            <person name="MacCallum I."/>
            <person name="Przybylski D."/>
            <person name="Ribeiro F.J."/>
            <person name="Burton J.N."/>
            <person name="Walker B.J."/>
            <person name="Sharpe T."/>
            <person name="Hall G."/>
        </authorList>
    </citation>
    <scope>NUCLEOTIDE SEQUENCE [LARGE SCALE GENOMIC DNA]</scope>
</reference>
<accession>H0XY19</accession>
<proteinExistence type="predicted"/>
<sequence>LTAIGDITIAILVPIHCVPVTSLQLLLVITMIICQVLHLAPFKGAICGEWRRDPSELGPP</sequence>
<keyword evidence="1" id="KW-0812">Transmembrane</keyword>
<dbReference type="AlphaFoldDB" id="H0XY19"/>
<dbReference type="EMBL" id="AAQR03008298">
    <property type="status" value="NOT_ANNOTATED_CDS"/>
    <property type="molecule type" value="Genomic_DNA"/>
</dbReference>
<evidence type="ECO:0000256" key="1">
    <source>
        <dbReference type="SAM" id="Phobius"/>
    </source>
</evidence>
<keyword evidence="1" id="KW-0472">Membrane</keyword>
<dbReference type="Proteomes" id="UP000005225">
    <property type="component" value="Unassembled WGS sequence"/>
</dbReference>
<protein>
    <submittedName>
        <fullName evidence="2">Uncharacterized protein</fullName>
    </submittedName>
</protein>
<dbReference type="HOGENOM" id="CLU_2947875_0_0_1"/>
<evidence type="ECO:0000313" key="3">
    <source>
        <dbReference type="Proteomes" id="UP000005225"/>
    </source>
</evidence>
<organism evidence="2 3">
    <name type="scientific">Otolemur garnettii</name>
    <name type="common">Small-eared galago</name>
    <name type="synonym">Garnett's greater bushbaby</name>
    <dbReference type="NCBI Taxonomy" id="30611"/>
    <lineage>
        <taxon>Eukaryota</taxon>
        <taxon>Metazoa</taxon>
        <taxon>Chordata</taxon>
        <taxon>Craniata</taxon>
        <taxon>Vertebrata</taxon>
        <taxon>Euteleostomi</taxon>
        <taxon>Mammalia</taxon>
        <taxon>Eutheria</taxon>
        <taxon>Euarchontoglires</taxon>
        <taxon>Primates</taxon>
        <taxon>Strepsirrhini</taxon>
        <taxon>Lorisiformes</taxon>
        <taxon>Galagidae</taxon>
        <taxon>Otolemur</taxon>
    </lineage>
</organism>
<reference evidence="2" key="3">
    <citation type="submission" date="2025-09" db="UniProtKB">
        <authorList>
            <consortium name="Ensembl"/>
        </authorList>
    </citation>
    <scope>IDENTIFICATION</scope>
</reference>
<keyword evidence="1" id="KW-1133">Transmembrane helix</keyword>